<comment type="caution">
    <text evidence="1">The sequence shown here is derived from an EMBL/GenBank/DDBJ whole genome shotgun (WGS) entry which is preliminary data.</text>
</comment>
<name>A0ABR2RBM4_9ROSI</name>
<dbReference type="EMBL" id="JBBPBN010000024">
    <property type="protein sequence ID" value="KAK9010348.1"/>
    <property type="molecule type" value="Genomic_DNA"/>
</dbReference>
<organism evidence="1 2">
    <name type="scientific">Hibiscus sabdariffa</name>
    <name type="common">roselle</name>
    <dbReference type="NCBI Taxonomy" id="183260"/>
    <lineage>
        <taxon>Eukaryota</taxon>
        <taxon>Viridiplantae</taxon>
        <taxon>Streptophyta</taxon>
        <taxon>Embryophyta</taxon>
        <taxon>Tracheophyta</taxon>
        <taxon>Spermatophyta</taxon>
        <taxon>Magnoliopsida</taxon>
        <taxon>eudicotyledons</taxon>
        <taxon>Gunneridae</taxon>
        <taxon>Pentapetalae</taxon>
        <taxon>rosids</taxon>
        <taxon>malvids</taxon>
        <taxon>Malvales</taxon>
        <taxon>Malvaceae</taxon>
        <taxon>Malvoideae</taxon>
        <taxon>Hibiscus</taxon>
    </lineage>
</organism>
<evidence type="ECO:0000313" key="1">
    <source>
        <dbReference type="EMBL" id="KAK9010348.1"/>
    </source>
</evidence>
<reference evidence="1 2" key="1">
    <citation type="journal article" date="2024" name="G3 (Bethesda)">
        <title>Genome assembly of Hibiscus sabdariffa L. provides insights into metabolisms of medicinal natural products.</title>
        <authorList>
            <person name="Kim T."/>
        </authorList>
    </citation>
    <scope>NUCLEOTIDE SEQUENCE [LARGE SCALE GENOMIC DNA]</scope>
    <source>
        <strain evidence="1">TK-2024</strain>
        <tissue evidence="1">Old leaves</tissue>
    </source>
</reference>
<accession>A0ABR2RBM4</accession>
<evidence type="ECO:0000313" key="2">
    <source>
        <dbReference type="Proteomes" id="UP001396334"/>
    </source>
</evidence>
<protein>
    <submittedName>
        <fullName evidence="1">Uncharacterized protein</fullName>
    </submittedName>
</protein>
<gene>
    <name evidence="1" type="ORF">V6N11_036859</name>
</gene>
<keyword evidence="2" id="KW-1185">Reference proteome</keyword>
<dbReference type="Proteomes" id="UP001396334">
    <property type="component" value="Unassembled WGS sequence"/>
</dbReference>
<sequence>MIGTVASIPVRVFMCNKIDVVNDGPSYGTKITGVVWINKSDHLCYTEWEVEDMSFVGIISLEIGINIHLINEVSFHGIYALARTIMKHWRPSLFVNKDLELFLHFQVDPVNYQELRLKSL</sequence>
<proteinExistence type="predicted"/>